<organism evidence="3 5">
    <name type="scientific">Puccinia graminis f. sp. tritici</name>
    <dbReference type="NCBI Taxonomy" id="56615"/>
    <lineage>
        <taxon>Eukaryota</taxon>
        <taxon>Fungi</taxon>
        <taxon>Dikarya</taxon>
        <taxon>Basidiomycota</taxon>
        <taxon>Pucciniomycotina</taxon>
        <taxon>Pucciniomycetes</taxon>
        <taxon>Pucciniales</taxon>
        <taxon>Pucciniaceae</taxon>
        <taxon>Puccinia</taxon>
    </lineage>
</organism>
<dbReference type="OrthoDB" id="498125at2759"/>
<protein>
    <submittedName>
        <fullName evidence="3">Uncharacterized protein</fullName>
    </submittedName>
</protein>
<dbReference type="EMBL" id="VDEP01000404">
    <property type="protein sequence ID" value="KAA1090238.1"/>
    <property type="molecule type" value="Genomic_DNA"/>
</dbReference>
<keyword evidence="4" id="KW-1185">Reference proteome</keyword>
<dbReference type="Proteomes" id="UP000325313">
    <property type="component" value="Unassembled WGS sequence"/>
</dbReference>
<evidence type="ECO:0000313" key="5">
    <source>
        <dbReference type="Proteomes" id="UP000325313"/>
    </source>
</evidence>
<dbReference type="AlphaFoldDB" id="A0A5B0NQV1"/>
<sequence>MSDSYSTARRNPFELNLNLNSNNNHNYYQQQQQHHHHHHHHHHQLPYNLIIKPIRTLLAFLLHLIFNLNQFYLIRPTPIPVSSSTNPLNSALLPSSSISNRTQHQLTSIDHPNNNQRSAILITNNSELNPLSLQLALNFAAIGYHIFIQVSSHSQLTQVIIRWQRLKSILIKHHHPSTILRTHSNSKSTHPPSSIGTIIPLLYLTHHLSQRLEAISTISAYLQENQIDMISLINIIDPHRIRKSSPTHHHPFNNYSPLSPTFPFNHTNHQSHPSASSSPSISCRPLTGISSPSATSEQSNNIHSPSTPRSLPMSSSTGSSNQELYNPQPLPLSISSENYLLDAYADLILGPLSTTQDLLLLLKDHRGRVLNIWDGHRHPQSAIIDLMLDGFHKINKVLKDELQPLQIPVSIIYRPPGSTLNLQTRTTQSIVTRDSRSLLSEASDIDLLHLFTKQTAEVLAKEASNLQNGSDPDLKPTFDLVRSVLETNYPCPVYPIGIKEVIGQITHLSGLEGSFSRLERLLGF</sequence>
<evidence type="ECO:0000256" key="1">
    <source>
        <dbReference type="SAM" id="MobiDB-lite"/>
    </source>
</evidence>
<dbReference type="EMBL" id="VSWC01000171">
    <property type="protein sequence ID" value="KAA1070163.1"/>
    <property type="molecule type" value="Genomic_DNA"/>
</dbReference>
<feature type="compositionally biased region" description="Polar residues" evidence="1">
    <location>
        <begin position="261"/>
        <end position="270"/>
    </location>
</feature>
<gene>
    <name evidence="2" type="ORF">PGT21_001711</name>
    <name evidence="3" type="ORF">PGTUg99_037397</name>
</gene>
<comment type="caution">
    <text evidence="3">The sequence shown here is derived from an EMBL/GenBank/DDBJ whole genome shotgun (WGS) entry which is preliminary data.</text>
</comment>
<evidence type="ECO:0000313" key="3">
    <source>
        <dbReference type="EMBL" id="KAA1090238.1"/>
    </source>
</evidence>
<feature type="compositionally biased region" description="Polar residues" evidence="1">
    <location>
        <begin position="288"/>
        <end position="325"/>
    </location>
</feature>
<feature type="region of interest" description="Disordered" evidence="1">
    <location>
        <begin position="261"/>
        <end position="328"/>
    </location>
</feature>
<reference evidence="4 5" key="1">
    <citation type="submission" date="2019-05" db="EMBL/GenBank/DDBJ databases">
        <title>Emergence of the Ug99 lineage of the wheat stem rust pathogen through somatic hybridization.</title>
        <authorList>
            <person name="Li F."/>
            <person name="Upadhyaya N.M."/>
            <person name="Sperschneider J."/>
            <person name="Matny O."/>
            <person name="Nguyen-Phuc H."/>
            <person name="Mago R."/>
            <person name="Raley C."/>
            <person name="Miller M.E."/>
            <person name="Silverstein K.A.T."/>
            <person name="Henningsen E."/>
            <person name="Hirsch C.D."/>
            <person name="Visser B."/>
            <person name="Pretorius Z.A."/>
            <person name="Steffenson B.J."/>
            <person name="Schwessinger B."/>
            <person name="Dodds P.N."/>
            <person name="Figueroa M."/>
        </authorList>
    </citation>
    <scope>NUCLEOTIDE SEQUENCE [LARGE SCALE GENOMIC DNA]</scope>
    <source>
        <strain evidence="2">21-0</strain>
        <strain evidence="3 5">Ug99</strain>
    </source>
</reference>
<accession>A0A5B0NQV1</accession>
<name>A0A5B0NQV1_PUCGR</name>
<evidence type="ECO:0000313" key="2">
    <source>
        <dbReference type="EMBL" id="KAA1070163.1"/>
    </source>
</evidence>
<evidence type="ECO:0000313" key="4">
    <source>
        <dbReference type="Proteomes" id="UP000324748"/>
    </source>
</evidence>
<dbReference type="Proteomes" id="UP000324748">
    <property type="component" value="Unassembled WGS sequence"/>
</dbReference>
<proteinExistence type="predicted"/>
<feature type="compositionally biased region" description="Low complexity" evidence="1">
    <location>
        <begin position="271"/>
        <end position="282"/>
    </location>
</feature>